<dbReference type="GO" id="GO:0005901">
    <property type="term" value="C:caveola"/>
    <property type="evidence" value="ECO:0007669"/>
    <property type="project" value="UniProtKB-SubCell"/>
</dbReference>
<comment type="subcellular location">
    <subcellularLocation>
        <location evidence="2">Cytoplasm</location>
    </subcellularLocation>
    <subcellularLocation>
        <location evidence="1">Membrane</location>
        <location evidence="1">Caveola</location>
    </subcellularLocation>
</comment>
<dbReference type="AlphaFoldDB" id="A0AAF6Z797"/>
<dbReference type="Ensembl" id="ENSBTAT00000026323.7">
    <property type="protein sequence ID" value="ENSBTAP00000026323.5"/>
    <property type="gene ID" value="ENSBTAG00000019754.7"/>
</dbReference>
<sequence length="242" mass="25950">MGESALESGPVPGAPAGGPVHAVTVVTLLEKLATMLETLRERQGGLAQRQGGLAGSVRRIQSNLGALSRSHDTTSNTLAQLLAKAERVGSHADAAQERAVRRAAQVQRLEANHGLLVARGKLHVLLFKEEAEIPAKAFQKAPEPLGPVELGPQLPEAEAEESSDEEEPVEYRACEGPFQAAKAMPRQHPRLLSHLALGRAGVLRASGKPSLLWSPSWSQNLRKTPRRIPGDLGLPKRRLCSK</sequence>
<evidence type="ECO:0000313" key="7">
    <source>
        <dbReference type="Ensembl" id="ENSBTAP00000026323.5"/>
    </source>
</evidence>
<dbReference type="PANTHER" id="PTHR15240">
    <property type="entry name" value="CAVIN"/>
    <property type="match status" value="1"/>
</dbReference>
<feature type="region of interest" description="Disordered" evidence="6">
    <location>
        <begin position="140"/>
        <end position="168"/>
    </location>
</feature>
<name>A0AAF6Z797_BOVIN</name>
<evidence type="ECO:0000256" key="1">
    <source>
        <dbReference type="ARBA" id="ARBA00004345"/>
    </source>
</evidence>
<evidence type="ECO:0000256" key="2">
    <source>
        <dbReference type="ARBA" id="ARBA00004496"/>
    </source>
</evidence>
<dbReference type="GeneTree" id="ENSGT00950000182910"/>
<proteinExistence type="inferred from homology"/>
<dbReference type="Pfam" id="PF15237">
    <property type="entry name" value="PTRF_SDPR"/>
    <property type="match status" value="1"/>
</dbReference>
<accession>A0AAF6Z797</accession>
<evidence type="ECO:0000256" key="3">
    <source>
        <dbReference type="ARBA" id="ARBA00008836"/>
    </source>
</evidence>
<dbReference type="GO" id="GO:0005737">
    <property type="term" value="C:cytoplasm"/>
    <property type="evidence" value="ECO:0007669"/>
    <property type="project" value="UniProtKB-SubCell"/>
</dbReference>
<feature type="region of interest" description="Disordered" evidence="6">
    <location>
        <begin position="221"/>
        <end position="242"/>
    </location>
</feature>
<protein>
    <submittedName>
        <fullName evidence="7">Caveolae associated protein 3</fullName>
    </submittedName>
</protein>
<reference evidence="7" key="3">
    <citation type="submission" date="2025-09" db="UniProtKB">
        <authorList>
            <consortium name="Ensembl"/>
        </authorList>
    </citation>
    <scope>IDENTIFICATION</scope>
    <source>
        <strain evidence="7">Hereford</strain>
    </source>
</reference>
<dbReference type="PANTHER" id="PTHR15240:SF2">
    <property type="entry name" value="CAVEOLAE-ASSOCIATED PROTEIN 3"/>
    <property type="match status" value="1"/>
</dbReference>
<organism evidence="7 8">
    <name type="scientific">Bos taurus</name>
    <name type="common">Bovine</name>
    <dbReference type="NCBI Taxonomy" id="9913"/>
    <lineage>
        <taxon>Eukaryota</taxon>
        <taxon>Metazoa</taxon>
        <taxon>Chordata</taxon>
        <taxon>Craniata</taxon>
        <taxon>Vertebrata</taxon>
        <taxon>Euteleostomi</taxon>
        <taxon>Mammalia</taxon>
        <taxon>Eutheria</taxon>
        <taxon>Laurasiatheria</taxon>
        <taxon>Artiodactyla</taxon>
        <taxon>Ruminantia</taxon>
        <taxon>Pecora</taxon>
        <taxon>Bovidae</taxon>
        <taxon>Bovinae</taxon>
        <taxon>Bos</taxon>
    </lineage>
</organism>
<keyword evidence="5" id="KW-0472">Membrane</keyword>
<evidence type="ECO:0000313" key="8">
    <source>
        <dbReference type="Proteomes" id="UP000009136"/>
    </source>
</evidence>
<evidence type="ECO:0000256" key="4">
    <source>
        <dbReference type="ARBA" id="ARBA00022490"/>
    </source>
</evidence>
<feature type="compositionally biased region" description="Acidic residues" evidence="6">
    <location>
        <begin position="157"/>
        <end position="168"/>
    </location>
</feature>
<reference evidence="7" key="2">
    <citation type="submission" date="2025-08" db="UniProtKB">
        <authorList>
            <consortium name="Ensembl"/>
        </authorList>
    </citation>
    <scope>IDENTIFICATION</scope>
    <source>
        <strain evidence="7">Hereford</strain>
    </source>
</reference>
<comment type="similarity">
    <text evidence="3">Belongs to the CAVIN family.</text>
</comment>
<dbReference type="InterPro" id="IPR026752">
    <property type="entry name" value="Cavin_fam"/>
</dbReference>
<reference evidence="7" key="1">
    <citation type="submission" date="2018-03" db="EMBL/GenBank/DDBJ databases">
        <title>ARS-UCD1.2.</title>
        <authorList>
            <person name="Rosen B.D."/>
            <person name="Bickhart D.M."/>
            <person name="Koren S."/>
            <person name="Schnabel R.D."/>
            <person name="Hall R."/>
            <person name="Zimin A."/>
            <person name="Dreischer C."/>
            <person name="Schultheiss S."/>
            <person name="Schroeder S.G."/>
            <person name="Elsik C.G."/>
            <person name="Couldrey C."/>
            <person name="Liu G.E."/>
            <person name="Van Tassell C.P."/>
            <person name="Phillippy A.M."/>
            <person name="Smith T.P.L."/>
            <person name="Medrano J.F."/>
        </authorList>
    </citation>
    <scope>NUCLEOTIDE SEQUENCE [LARGE SCALE GENOMIC DNA]</scope>
    <source>
        <strain evidence="7">Hereford</strain>
    </source>
</reference>
<evidence type="ECO:0000256" key="5">
    <source>
        <dbReference type="ARBA" id="ARBA00023136"/>
    </source>
</evidence>
<gene>
    <name evidence="7" type="primary">CAVIN3</name>
</gene>
<keyword evidence="8" id="KW-1185">Reference proteome</keyword>
<dbReference type="Proteomes" id="UP000009136">
    <property type="component" value="Chromosome 15"/>
</dbReference>
<evidence type="ECO:0000256" key="6">
    <source>
        <dbReference type="SAM" id="MobiDB-lite"/>
    </source>
</evidence>
<keyword evidence="4" id="KW-0963">Cytoplasm</keyword>